<evidence type="ECO:0000313" key="1">
    <source>
        <dbReference type="EMBL" id="OJJ86001.1"/>
    </source>
</evidence>
<dbReference type="AlphaFoldDB" id="A0A1L9VQ28"/>
<proteinExistence type="predicted"/>
<name>A0A1L9VQ28_ASPGL</name>
<dbReference type="VEuPathDB" id="FungiDB:ASPGLDRAFT_44997"/>
<reference evidence="2" key="1">
    <citation type="journal article" date="2017" name="Genome Biol.">
        <title>Comparative genomics reveals high biological diversity and specific adaptations in the industrially and medically important fungal genus Aspergillus.</title>
        <authorList>
            <person name="de Vries R.P."/>
            <person name="Riley R."/>
            <person name="Wiebenga A."/>
            <person name="Aguilar-Osorio G."/>
            <person name="Amillis S."/>
            <person name="Uchima C.A."/>
            <person name="Anderluh G."/>
            <person name="Asadollahi M."/>
            <person name="Askin M."/>
            <person name="Barry K."/>
            <person name="Battaglia E."/>
            <person name="Bayram O."/>
            <person name="Benocci T."/>
            <person name="Braus-Stromeyer S.A."/>
            <person name="Caldana C."/>
            <person name="Canovas D."/>
            <person name="Cerqueira G.C."/>
            <person name="Chen F."/>
            <person name="Chen W."/>
            <person name="Choi C."/>
            <person name="Clum A."/>
            <person name="Dos Santos R.A."/>
            <person name="Damasio A.R."/>
            <person name="Diallinas G."/>
            <person name="Emri T."/>
            <person name="Fekete E."/>
            <person name="Flipphi M."/>
            <person name="Freyberg S."/>
            <person name="Gallo A."/>
            <person name="Gournas C."/>
            <person name="Habgood R."/>
            <person name="Hainaut M."/>
            <person name="Harispe M.L."/>
            <person name="Henrissat B."/>
            <person name="Hilden K.S."/>
            <person name="Hope R."/>
            <person name="Hossain A."/>
            <person name="Karabika E."/>
            <person name="Karaffa L."/>
            <person name="Karanyi Z."/>
            <person name="Krasevec N."/>
            <person name="Kuo A."/>
            <person name="Kusch H."/>
            <person name="LaButti K."/>
            <person name="Lagendijk E.L."/>
            <person name="Lapidus A."/>
            <person name="Levasseur A."/>
            <person name="Lindquist E."/>
            <person name="Lipzen A."/>
            <person name="Logrieco A.F."/>
            <person name="MacCabe A."/>
            <person name="Maekelae M.R."/>
            <person name="Malavazi I."/>
            <person name="Melin P."/>
            <person name="Meyer V."/>
            <person name="Mielnichuk N."/>
            <person name="Miskei M."/>
            <person name="Molnar A.P."/>
            <person name="Mule G."/>
            <person name="Ngan C.Y."/>
            <person name="Orejas M."/>
            <person name="Orosz E."/>
            <person name="Ouedraogo J.P."/>
            <person name="Overkamp K.M."/>
            <person name="Park H.-S."/>
            <person name="Perrone G."/>
            <person name="Piumi F."/>
            <person name="Punt P.J."/>
            <person name="Ram A.F."/>
            <person name="Ramon A."/>
            <person name="Rauscher S."/>
            <person name="Record E."/>
            <person name="Riano-Pachon D.M."/>
            <person name="Robert V."/>
            <person name="Roehrig J."/>
            <person name="Ruller R."/>
            <person name="Salamov A."/>
            <person name="Salih N.S."/>
            <person name="Samson R.A."/>
            <person name="Sandor E."/>
            <person name="Sanguinetti M."/>
            <person name="Schuetze T."/>
            <person name="Sepcic K."/>
            <person name="Shelest E."/>
            <person name="Sherlock G."/>
            <person name="Sophianopoulou V."/>
            <person name="Squina F.M."/>
            <person name="Sun H."/>
            <person name="Susca A."/>
            <person name="Todd R.B."/>
            <person name="Tsang A."/>
            <person name="Unkles S.E."/>
            <person name="van de Wiele N."/>
            <person name="van Rossen-Uffink D."/>
            <person name="Oliveira J.V."/>
            <person name="Vesth T.C."/>
            <person name="Visser J."/>
            <person name="Yu J.-H."/>
            <person name="Zhou M."/>
            <person name="Andersen M.R."/>
            <person name="Archer D.B."/>
            <person name="Baker S.E."/>
            <person name="Benoit I."/>
            <person name="Brakhage A.A."/>
            <person name="Braus G.H."/>
            <person name="Fischer R."/>
            <person name="Frisvad J.C."/>
            <person name="Goldman G.H."/>
            <person name="Houbraken J."/>
            <person name="Oakley B."/>
            <person name="Pocsi I."/>
            <person name="Scazzocchio C."/>
            <person name="Seiboth B."/>
            <person name="vanKuyk P.A."/>
            <person name="Wortman J."/>
            <person name="Dyer P.S."/>
            <person name="Grigoriev I.V."/>
        </authorList>
    </citation>
    <scope>NUCLEOTIDE SEQUENCE [LARGE SCALE GENOMIC DNA]</scope>
    <source>
        <strain evidence="2">CBS 516.65</strain>
    </source>
</reference>
<keyword evidence="2" id="KW-1185">Reference proteome</keyword>
<dbReference type="Proteomes" id="UP000184300">
    <property type="component" value="Unassembled WGS sequence"/>
</dbReference>
<gene>
    <name evidence="1" type="ORF">ASPGLDRAFT_44997</name>
</gene>
<dbReference type="GeneID" id="34462400"/>
<evidence type="ECO:0000313" key="2">
    <source>
        <dbReference type="Proteomes" id="UP000184300"/>
    </source>
</evidence>
<sequence length="70" mass="7470">MLLPPSSVSLLLTFTSRYPEPNFWIISSMSLPVGVPITALGEKSKASSPLTISLAGHFYNTLSLKFGLGS</sequence>
<accession>A0A1L9VQ28</accession>
<dbReference type="EMBL" id="KV878893">
    <property type="protein sequence ID" value="OJJ86001.1"/>
    <property type="molecule type" value="Genomic_DNA"/>
</dbReference>
<organism evidence="1 2">
    <name type="scientific">Aspergillus glaucus CBS 516.65</name>
    <dbReference type="NCBI Taxonomy" id="1160497"/>
    <lineage>
        <taxon>Eukaryota</taxon>
        <taxon>Fungi</taxon>
        <taxon>Dikarya</taxon>
        <taxon>Ascomycota</taxon>
        <taxon>Pezizomycotina</taxon>
        <taxon>Eurotiomycetes</taxon>
        <taxon>Eurotiomycetidae</taxon>
        <taxon>Eurotiales</taxon>
        <taxon>Aspergillaceae</taxon>
        <taxon>Aspergillus</taxon>
        <taxon>Aspergillus subgen. Aspergillus</taxon>
    </lineage>
</organism>
<protein>
    <submittedName>
        <fullName evidence="1">Uncharacterized protein</fullName>
    </submittedName>
</protein>
<dbReference type="RefSeq" id="XP_022402695.1">
    <property type="nucleotide sequence ID" value="XM_022546139.1"/>
</dbReference>